<dbReference type="Proteomes" id="UP000567795">
    <property type="component" value="Unassembled WGS sequence"/>
</dbReference>
<sequence length="218" mass="23397">MTAAVGGTPTRRGVWRPAVLGGVLALLMAVGLLVVAGIGGPDVARGASTPGDSSPEAGFCRDMSIHHQQAVEMSFLVRDATDDEAVRRLAYDIINTQANQRGMMLGWLDAWDLPVGSSRPYMEWMGHAHTPTVDGPLMPGMATDAEVRALAAAEGEQAEILYLQMMLEHHRSGVTMAEAIVERTDQDDVERLAQTMVNGQTSEINLIEGMLEERGVTG</sequence>
<keyword evidence="1" id="KW-0812">Transmembrane</keyword>
<dbReference type="Gene3D" id="1.20.1260.10">
    <property type="match status" value="1"/>
</dbReference>
<dbReference type="EMBL" id="JACBZD010000001">
    <property type="protein sequence ID" value="NYI03277.1"/>
    <property type="molecule type" value="Genomic_DNA"/>
</dbReference>
<evidence type="ECO:0000259" key="2">
    <source>
        <dbReference type="Pfam" id="PF03713"/>
    </source>
</evidence>
<name>A0A852ZP84_9ACTN</name>
<keyword evidence="4" id="KW-1185">Reference proteome</keyword>
<dbReference type="PANTHER" id="PTHR36933:SF1">
    <property type="entry name" value="SLL0788 PROTEIN"/>
    <property type="match status" value="1"/>
</dbReference>
<evidence type="ECO:0000313" key="3">
    <source>
        <dbReference type="EMBL" id="NYI03277.1"/>
    </source>
</evidence>
<dbReference type="InterPro" id="IPR005183">
    <property type="entry name" value="DUF305_CopM-like"/>
</dbReference>
<gene>
    <name evidence="3" type="ORF">FHU37_000220</name>
</gene>
<feature type="transmembrane region" description="Helical" evidence="1">
    <location>
        <begin position="18"/>
        <end position="38"/>
    </location>
</feature>
<dbReference type="Pfam" id="PF03713">
    <property type="entry name" value="DUF305"/>
    <property type="match status" value="1"/>
</dbReference>
<dbReference type="PANTHER" id="PTHR36933">
    <property type="entry name" value="SLL0788 PROTEIN"/>
    <property type="match status" value="1"/>
</dbReference>
<dbReference type="InterPro" id="IPR012347">
    <property type="entry name" value="Ferritin-like"/>
</dbReference>
<feature type="domain" description="DUF305" evidence="2">
    <location>
        <begin position="56"/>
        <end position="211"/>
    </location>
</feature>
<accession>A0A852ZP84</accession>
<evidence type="ECO:0000256" key="1">
    <source>
        <dbReference type="SAM" id="Phobius"/>
    </source>
</evidence>
<keyword evidence="1" id="KW-0472">Membrane</keyword>
<dbReference type="RefSeq" id="WP_179812355.1">
    <property type="nucleotide sequence ID" value="NZ_JACBZD010000001.1"/>
</dbReference>
<comment type="caution">
    <text evidence="3">The sequence shown here is derived from an EMBL/GenBank/DDBJ whole genome shotgun (WGS) entry which is preliminary data.</text>
</comment>
<evidence type="ECO:0000313" key="4">
    <source>
        <dbReference type="Proteomes" id="UP000567795"/>
    </source>
</evidence>
<reference evidence="3 4" key="1">
    <citation type="submission" date="2020-07" db="EMBL/GenBank/DDBJ databases">
        <title>Sequencing the genomes of 1000 actinobacteria strains.</title>
        <authorList>
            <person name="Klenk H.-P."/>
        </authorList>
    </citation>
    <scope>NUCLEOTIDE SEQUENCE [LARGE SCALE GENOMIC DNA]</scope>
    <source>
        <strain evidence="3 4">DSM 42178</strain>
    </source>
</reference>
<protein>
    <submittedName>
        <fullName evidence="3">Uncharacterized protein (DUF305 family)</fullName>
    </submittedName>
</protein>
<keyword evidence="1" id="KW-1133">Transmembrane helix</keyword>
<dbReference type="AlphaFoldDB" id="A0A852ZP84"/>
<organism evidence="3 4">
    <name type="scientific">Allostreptomyces psammosilenae</name>
    <dbReference type="NCBI Taxonomy" id="1892865"/>
    <lineage>
        <taxon>Bacteria</taxon>
        <taxon>Bacillati</taxon>
        <taxon>Actinomycetota</taxon>
        <taxon>Actinomycetes</taxon>
        <taxon>Kitasatosporales</taxon>
        <taxon>Streptomycetaceae</taxon>
        <taxon>Allostreptomyces</taxon>
    </lineage>
</organism>
<proteinExistence type="predicted"/>